<reference evidence="2 3" key="1">
    <citation type="submission" date="2014-05" db="EMBL/GenBank/DDBJ databases">
        <authorList>
            <person name="Bishop-Lilly K.A."/>
            <person name="Broomall S.M."/>
            <person name="Chain P.S."/>
            <person name="Chertkov O."/>
            <person name="Coyne S.R."/>
            <person name="Daligault H.E."/>
            <person name="Davenport K.W."/>
            <person name="Erkkila T."/>
            <person name="Frey K.G."/>
            <person name="Gibbons H.S."/>
            <person name="Gu W."/>
            <person name="Jaissle J."/>
            <person name="Johnson S.L."/>
            <person name="Koroleva G.I."/>
            <person name="Ladner J.T."/>
            <person name="Lo C.-C."/>
            <person name="Minogue T.D."/>
            <person name="Munk C."/>
            <person name="Palacios G.F."/>
            <person name="Redden C.L."/>
            <person name="Rosenzweig C.N."/>
            <person name="Scholz M.B."/>
            <person name="Teshima H."/>
            <person name="Xu Y."/>
        </authorList>
    </citation>
    <scope>NUCLEOTIDE SEQUENCE [LARGE SCALE GENOMIC DNA]</scope>
    <source>
        <strain evidence="2 3">DDS 22E-1</strain>
    </source>
</reference>
<feature type="region of interest" description="Disordered" evidence="1">
    <location>
        <begin position="1"/>
        <end position="40"/>
    </location>
</feature>
<accession>A0AAN0RNE1</accession>
<dbReference type="AlphaFoldDB" id="A0AAN0RNE1"/>
<evidence type="ECO:0000313" key="2">
    <source>
        <dbReference type="EMBL" id="AIO30910.1"/>
    </source>
</evidence>
<gene>
    <name evidence="2" type="ORF">DM39_7144</name>
</gene>
<evidence type="ECO:0000256" key="1">
    <source>
        <dbReference type="SAM" id="MobiDB-lite"/>
    </source>
</evidence>
<dbReference type="EMBL" id="CP007782">
    <property type="protein sequence ID" value="AIO30910.1"/>
    <property type="molecule type" value="Genomic_DNA"/>
</dbReference>
<dbReference type="KEGG" id="bcen:DM39_7144"/>
<proteinExistence type="predicted"/>
<dbReference type="Proteomes" id="UP000029413">
    <property type="component" value="Chromosome 3"/>
</dbReference>
<protein>
    <submittedName>
        <fullName evidence="2">Uncharacterized protein</fullName>
    </submittedName>
</protein>
<keyword evidence="3" id="KW-1185">Reference proteome</keyword>
<name>A0AAN0RNE1_9BURK</name>
<evidence type="ECO:0000313" key="3">
    <source>
        <dbReference type="Proteomes" id="UP000029413"/>
    </source>
</evidence>
<organism evidence="2 3">
    <name type="scientific">Burkholderia cenocepacia</name>
    <dbReference type="NCBI Taxonomy" id="95486"/>
    <lineage>
        <taxon>Bacteria</taxon>
        <taxon>Pseudomonadati</taxon>
        <taxon>Pseudomonadota</taxon>
        <taxon>Betaproteobacteria</taxon>
        <taxon>Burkholderiales</taxon>
        <taxon>Burkholderiaceae</taxon>
        <taxon>Burkholderia</taxon>
        <taxon>Burkholderia cepacia complex</taxon>
    </lineage>
</organism>
<sequence>MRNNLQTIAAIPGAGRTTAGGVTKPAGASASAQPARRRTA</sequence>